<comment type="subcellular location">
    <subcellularLocation>
        <location evidence="1">Nucleus</location>
    </subcellularLocation>
</comment>
<dbReference type="InParanoid" id="G8ZNC6"/>
<evidence type="ECO:0000259" key="11">
    <source>
        <dbReference type="Pfam" id="PF16418"/>
    </source>
</evidence>
<proteinExistence type="predicted"/>
<evidence type="ECO:0000256" key="4">
    <source>
        <dbReference type="ARBA" id="ARBA00023163"/>
    </source>
</evidence>
<evidence type="ECO:0000256" key="1">
    <source>
        <dbReference type="ARBA" id="ARBA00004123"/>
    </source>
</evidence>
<evidence type="ECO:0000256" key="6">
    <source>
        <dbReference type="SAM" id="MobiDB-lite"/>
    </source>
</evidence>
<dbReference type="GO" id="GO:0010607">
    <property type="term" value="P:negative regulation of cytoplasmic mRNA processing body assembly"/>
    <property type="evidence" value="ECO:0007669"/>
    <property type="project" value="EnsemblFungi"/>
</dbReference>
<dbReference type="OrthoDB" id="1933107at2759"/>
<dbReference type="InterPro" id="IPR038535">
    <property type="entry name" value="CNOT1_TTP_bind_sf"/>
</dbReference>
<dbReference type="GO" id="GO:0051726">
    <property type="term" value="P:regulation of cell cycle"/>
    <property type="evidence" value="ECO:0007669"/>
    <property type="project" value="EnsemblFungi"/>
</dbReference>
<dbReference type="Gene3D" id="1.25.40.800">
    <property type="match status" value="1"/>
</dbReference>
<dbReference type="GO" id="GO:0060090">
    <property type="term" value="F:molecular adaptor activity"/>
    <property type="evidence" value="ECO:0007669"/>
    <property type="project" value="TreeGrafter"/>
</dbReference>
<dbReference type="GO" id="GO:0006368">
    <property type="term" value="P:transcription elongation by RNA polymerase II"/>
    <property type="evidence" value="ECO:0007669"/>
    <property type="project" value="EnsemblFungi"/>
</dbReference>
<dbReference type="InterPro" id="IPR032195">
    <property type="entry name" value="CNOT1_HEAT_N"/>
</dbReference>
<dbReference type="GO" id="GO:0000749">
    <property type="term" value="P:response to pheromone triggering conjugation with cellular fusion"/>
    <property type="evidence" value="ECO:0007669"/>
    <property type="project" value="EnsemblFungi"/>
</dbReference>
<evidence type="ECO:0000259" key="13">
    <source>
        <dbReference type="Pfam" id="PF25097"/>
    </source>
</evidence>
<dbReference type="GO" id="GO:0030015">
    <property type="term" value="C:CCR4-NOT core complex"/>
    <property type="evidence" value="ECO:0007669"/>
    <property type="project" value="EnsemblFungi"/>
</dbReference>
<dbReference type="eggNOG" id="KOG1831">
    <property type="taxonomic scope" value="Eukaryota"/>
</dbReference>
<dbReference type="Pfam" id="PF25097">
    <property type="entry name" value="ARM_Cnot1"/>
    <property type="match status" value="1"/>
</dbReference>
<organism evidence="14 15">
    <name type="scientific">Torulaspora delbrueckii</name>
    <name type="common">Yeast</name>
    <name type="synonym">Candida colliculosa</name>
    <dbReference type="NCBI Taxonomy" id="4950"/>
    <lineage>
        <taxon>Eukaryota</taxon>
        <taxon>Fungi</taxon>
        <taxon>Dikarya</taxon>
        <taxon>Ascomycota</taxon>
        <taxon>Saccharomycotina</taxon>
        <taxon>Saccharomycetes</taxon>
        <taxon>Saccharomycetales</taxon>
        <taxon>Saccharomycetaceae</taxon>
        <taxon>Torulaspora</taxon>
    </lineage>
</organism>
<dbReference type="PANTHER" id="PTHR13162">
    <property type="entry name" value="CCR4-NOT TRANSCRIPTION COMPLEX"/>
    <property type="match status" value="1"/>
</dbReference>
<feature type="domain" description="CCR4-NOT transcription complex subunit 1" evidence="8">
    <location>
        <begin position="1079"/>
        <end position="1221"/>
    </location>
</feature>
<dbReference type="HOGENOM" id="CLU_000286_3_1_1"/>
<dbReference type="FunCoup" id="G8ZNC6">
    <property type="interactions" value="1316"/>
</dbReference>
<name>G8ZNC6_TORDE</name>
<dbReference type="Pfam" id="PF16417">
    <property type="entry name" value="CNOT1_TTP_bind"/>
    <property type="match status" value="1"/>
</dbReference>
<dbReference type="InterPro" id="IPR024557">
    <property type="entry name" value="CNOT1_dom_4"/>
</dbReference>
<keyword evidence="15" id="KW-1185">Reference proteome</keyword>
<accession>G8ZNC6</accession>
<dbReference type="GO" id="GO:0017148">
    <property type="term" value="P:negative regulation of translation"/>
    <property type="evidence" value="ECO:0007669"/>
    <property type="project" value="InterPro"/>
</dbReference>
<evidence type="ECO:0008006" key="16">
    <source>
        <dbReference type="Google" id="ProtNLM"/>
    </source>
</evidence>
<feature type="domain" description="CCR4-NOT transcription complex subunit 1 CAF1-binding" evidence="9">
    <location>
        <begin position="779"/>
        <end position="997"/>
    </location>
</feature>
<dbReference type="KEGG" id="tdl:TDEL_0A07880"/>
<dbReference type="GO" id="GO:0032968">
    <property type="term" value="P:positive regulation of transcription elongation by RNA polymerase II"/>
    <property type="evidence" value="ECO:0007669"/>
    <property type="project" value="EnsemblFungi"/>
</dbReference>
<dbReference type="Gene3D" id="1.25.40.790">
    <property type="match status" value="1"/>
</dbReference>
<keyword evidence="5" id="KW-0539">Nucleus</keyword>
<dbReference type="Pfam" id="PF04054">
    <property type="entry name" value="Not1"/>
    <property type="match status" value="1"/>
</dbReference>
<dbReference type="InterPro" id="IPR032193">
    <property type="entry name" value="CNOT1_TTP_bind"/>
</dbReference>
<dbReference type="Pfam" id="PF12842">
    <property type="entry name" value="DUF3819"/>
    <property type="match status" value="1"/>
</dbReference>
<feature type="region of interest" description="Disordered" evidence="6">
    <location>
        <begin position="1262"/>
        <end position="1310"/>
    </location>
</feature>
<dbReference type="PANTHER" id="PTHR13162:SF8">
    <property type="entry name" value="CCR4-NOT TRANSCRIPTION COMPLEX SUBUNIT 1"/>
    <property type="match status" value="1"/>
</dbReference>
<evidence type="ECO:0000259" key="9">
    <source>
        <dbReference type="Pfam" id="PF16415"/>
    </source>
</evidence>
<dbReference type="GO" id="GO:0001671">
    <property type="term" value="F:ATPase activator activity"/>
    <property type="evidence" value="ECO:0007669"/>
    <property type="project" value="EnsemblFungi"/>
</dbReference>
<keyword evidence="3" id="KW-0805">Transcription regulation</keyword>
<dbReference type="Gene3D" id="1.25.40.180">
    <property type="match status" value="1"/>
</dbReference>
<sequence>MQSARSTSYEIKQEKEAVHIVISQISLLLTALTERNFKEIEKKIDFLLEKSPFAVYIKYWEKLLVLCSRDIKNNHTLAPQDNLIHRLLATQFLKLPLKAPGAQDTLSREIFSNFAFLDQCGLKSEDLEVLFDATTNDLILESVNPNITIKKLASTLEIKMNNINYFQNFLLQSAATTLESNLTDLLHSLEGESLNDMVALMLSEVISPGSQRVQQETQERWLNPQSAAEATNIGNTIFKSIDKLPKDAINWNRVFNLMSTKYFLTTLIKPTIASLSSFFACLQRGRLIDQFFGCDWDMTFKLDLAFLLHQWSPQQGCFDLLSVEGTRKVTDLVPNSKGSLLYLLSVASLDLELFLLRDELSSNPMLPYYQECFFEDFNQVPELLGFALLSNMKHFTLLVENKTIINEIMVTLLVQTFERSPDVLGPLIEAIPDNDRILEATRIILSKEKLRPSELVKILAIKGKLDNLIEQLSFAEALKITPCARKVGWLGFEDFIQKRLNINTASLILDTLDLQAKMTDANNPFAVTERFDLPALHFLITTMVKFSLKESDLERFEGIQFSLIIAFPRLINYGFGHDQAILSNGDINPIAPDVEKEMQNYLQKMYSGELAIKDIIDILRKLRDSQNVRDQDVFACMTHAVIAESSFFRDYPLDALATTSVLFGSMILFQLLRGFVLDVAFRIILNFAKEGPESKMFKFAVQAIYAFKIRLVDYPNYCKDLLEYVPGLQTQPQVYQSVVEAAKSAERLHSKTPDDARKPVETIPLKYFVLEEPSAQVLQENPPKEITEKVLFVVNNITMDNFDVKIIDLKTVLTPNYFSWFSNYLVNQRAKTEPNYHKLYSRILTSIKSDLLHEYMVAVTCKQLYIFLSTKDAQLIDKNHLKNMAMWLGSITLSLDRPIRHRNIAFRELLLEAYMEKRLNVVVPFVAKVLQNAADSKVFRPPNPWTVGIVRLLLELNNKANWKLSLTFEVEVLLKSLNIDPKSITPTDMIGANNAVDELAGSINSLTVEQRHAEQQRQMMTMQQYQQQVLLSQQRQQRVISGGLVPSIEQRPVGVETSALAGENPFNNLNGSTIFATHPDLMRVFQMAMAKSVREVLLPAVDKATSIAVVTTMKIVLKDFATEVDEMKLKAAAIGMVRHLSQSLARTTAVEPLKEVIVSTTHSLAPNLMGMQNSFVDELNTAINDNLGVALAIIEKAAMDKATQDIGEQLMQPIAIRRYHKERRAGQPFLTQNTNPYSLTLPEPLGLKSSGVTPQQFSIYENLGDHGSNFENAPDATGPPQNQQNHQQILLQQQQARPQQQQHLAPTSQMHVPPVQNQLPIQNSQGMGIQSELEQNHRVLVHLMDGLVVQIKENADKRGLRDLGEQNSIKAIIFQILSFIARSSQKDQLALKVSQAVVNSLFATSESPLCREVLSMLLEKLCSLSIVARKDVVWWLVYALDSRKFNVSVIRSLLDVKLIDASELDNVLVTTMKNKMENSVNFSMELIRDTVMSSSPILMRMDFICTLEYLGTLDDANVKSFLRDYEKEVVLPVELKTKVTNTERYYLVFTEWVKLLQRVEGDDISTIVFLKQMKDKGVLSKTDQLIEFIKAALELSIFSFKESDPTGEVFTAIDALGKMIIKLLVVQDFTEMTRADYLNLVFPVIALVFSKDHEQENTTFNERPHFRLLSNFLFEWETIRGHKFIKVRNVVTRKELLDFDTEFYNIFSSYLQSAQPIAFPGFSFAWVTLISHRMFLPTMLRLPNNAGWKNLMLLLIDLLKFLDKYTDKNEVSNAISVVYKGALRVFLGISNDMPEFLIENHLELMNNLPPTYFQLKNVILSAIPKKMMLPNPYDPTLSLEDIAACKEPPKVFYDLIAEFSTLKKPVDNYLRIPSNSLLKTIISNTYRNEYELKNGIGYDYLSVDNNIVRAIVIHVGIEVGSEYQRMSSSAVFNTKSAYYTLLFNLIHDGTVELQYQVIQAMVEQLRYPNVHTYWFIFALRNMFVSEEWGDQLLEVQEIILRNLLERIIVNRPHTWGISVIFTQLITSKEINLLDLPFVKKLPEVRNLLSPLYRHTSTGNSIDNSNHQLLGNSASGIVDAKV</sequence>
<protein>
    <recommendedName>
        <fullName evidence="16">General negative regulator of transcription subunit 1</fullName>
    </recommendedName>
</protein>
<evidence type="ECO:0000313" key="14">
    <source>
        <dbReference type="EMBL" id="CCE90120.1"/>
    </source>
</evidence>
<evidence type="ECO:0000259" key="8">
    <source>
        <dbReference type="Pfam" id="PF12842"/>
    </source>
</evidence>
<dbReference type="InterPro" id="IPR007196">
    <property type="entry name" value="CCR4-Not_Not1_C"/>
</dbReference>
<evidence type="ECO:0000256" key="3">
    <source>
        <dbReference type="ARBA" id="ARBA00023015"/>
    </source>
</evidence>
<dbReference type="Pfam" id="PF16415">
    <property type="entry name" value="CNOT1_CAF1_bind"/>
    <property type="match status" value="1"/>
</dbReference>
<evidence type="ECO:0000259" key="7">
    <source>
        <dbReference type="Pfam" id="PF04054"/>
    </source>
</evidence>
<dbReference type="GO" id="GO:0000289">
    <property type="term" value="P:nuclear-transcribed mRNA poly(A) tail shortening"/>
    <property type="evidence" value="ECO:0007669"/>
    <property type="project" value="EnsemblFungi"/>
</dbReference>
<feature type="domain" description="CCR4-NOT transcription complex subunit 1 HEAT repeat" evidence="11">
    <location>
        <begin position="403"/>
        <end position="542"/>
    </location>
</feature>
<dbReference type="GO" id="GO:0007124">
    <property type="term" value="P:pseudohyphal growth"/>
    <property type="evidence" value="ECO:0007669"/>
    <property type="project" value="EnsemblFungi"/>
</dbReference>
<evidence type="ECO:0000259" key="10">
    <source>
        <dbReference type="Pfam" id="PF16417"/>
    </source>
</evidence>
<dbReference type="InterPro" id="IPR040398">
    <property type="entry name" value="Not1"/>
</dbReference>
<dbReference type="CDD" id="cd20710">
    <property type="entry name" value="NOT1_connector"/>
    <property type="match status" value="1"/>
</dbReference>
<gene>
    <name evidence="14" type="primary">TDEL0A07880</name>
    <name evidence="14" type="ORF">TDEL_0A07880</name>
</gene>
<feature type="domain" description="CCR4-NOT transcription complex subunit 1 HEAT repeat 1" evidence="12">
    <location>
        <begin position="166"/>
        <end position="389"/>
    </location>
</feature>
<evidence type="ECO:0000313" key="15">
    <source>
        <dbReference type="Proteomes" id="UP000005627"/>
    </source>
</evidence>
<feature type="domain" description="CCR4-Not complex component Not1 C-terminal" evidence="7">
    <location>
        <begin position="1687"/>
        <end position="2050"/>
    </location>
</feature>
<evidence type="ECO:0000256" key="2">
    <source>
        <dbReference type="ARBA" id="ARBA00022491"/>
    </source>
</evidence>
<dbReference type="Pfam" id="PF16419">
    <property type="entry name" value="CNOT1_HEAT_N"/>
    <property type="match status" value="1"/>
</dbReference>
<dbReference type="GeneID" id="11503158"/>
<feature type="domain" description="CCR4-NOT transcription complex subunit 1 TTP binding" evidence="10">
    <location>
        <begin position="588"/>
        <end position="744"/>
    </location>
</feature>
<dbReference type="EMBL" id="HE616742">
    <property type="protein sequence ID" value="CCE90120.1"/>
    <property type="molecule type" value="Genomic_DNA"/>
</dbReference>
<dbReference type="STRING" id="1076872.G8ZNC6"/>
<feature type="domain" description="CCR4-NOT transcription complex subunit 1-like NOT1 connector" evidence="13">
    <location>
        <begin position="1367"/>
        <end position="1513"/>
    </location>
</feature>
<feature type="compositionally biased region" description="Low complexity" evidence="6">
    <location>
        <begin position="1279"/>
        <end position="1306"/>
    </location>
</feature>
<keyword evidence="4" id="KW-0804">Transcription</keyword>
<dbReference type="InterPro" id="IPR032191">
    <property type="entry name" value="CNOT1_CAF1_bind"/>
</dbReference>
<dbReference type="InterPro" id="IPR032194">
    <property type="entry name" value="CNOT1_HEAT"/>
</dbReference>
<dbReference type="GO" id="GO:0000932">
    <property type="term" value="C:P-body"/>
    <property type="evidence" value="ECO:0007669"/>
    <property type="project" value="TreeGrafter"/>
</dbReference>
<keyword evidence="2" id="KW-0678">Repressor</keyword>
<evidence type="ECO:0000259" key="12">
    <source>
        <dbReference type="Pfam" id="PF16419"/>
    </source>
</evidence>
<dbReference type="GO" id="GO:0005634">
    <property type="term" value="C:nucleus"/>
    <property type="evidence" value="ECO:0007669"/>
    <property type="project" value="UniProtKB-SubCell"/>
</dbReference>
<reference evidence="14 15" key="1">
    <citation type="journal article" date="2011" name="Proc. Natl. Acad. Sci. U.S.A.">
        <title>Evolutionary erosion of yeast sex chromosomes by mating-type switching accidents.</title>
        <authorList>
            <person name="Gordon J.L."/>
            <person name="Armisen D."/>
            <person name="Proux-Wera E."/>
            <person name="Oheigeartaigh S.S."/>
            <person name="Byrne K.P."/>
            <person name="Wolfe K.H."/>
        </authorList>
    </citation>
    <scope>NUCLEOTIDE SEQUENCE [LARGE SCALE GENOMIC DNA]</scope>
    <source>
        <strain evidence="15">ATCC 10662 / CBS 1146 / NBRC 0425 / NCYC 2629 / NRRL Y-866</strain>
    </source>
</reference>
<dbReference type="InterPro" id="IPR055454">
    <property type="entry name" value="CNOT1-like_NOT1_connector"/>
</dbReference>
<dbReference type="Proteomes" id="UP000005627">
    <property type="component" value="Chromosome 1"/>
</dbReference>
<dbReference type="Pfam" id="PF16418">
    <property type="entry name" value="CNOT1_HEAT"/>
    <property type="match status" value="1"/>
</dbReference>
<dbReference type="Gene3D" id="1.25.40.840">
    <property type="entry name" value="CCR4-NOT transcription complex subunit 1 TTP binding domain"/>
    <property type="match status" value="1"/>
</dbReference>
<dbReference type="RefSeq" id="XP_003679331.1">
    <property type="nucleotide sequence ID" value="XM_003679283.1"/>
</dbReference>
<evidence type="ECO:0000256" key="5">
    <source>
        <dbReference type="ARBA" id="ARBA00023242"/>
    </source>
</evidence>